<reference evidence="2 3" key="1">
    <citation type="journal article" date="2018" name="New Phytol.">
        <title>Phylogenomics of Endogonaceae and evolution of mycorrhizas within Mucoromycota.</title>
        <authorList>
            <person name="Chang Y."/>
            <person name="Desiro A."/>
            <person name="Na H."/>
            <person name="Sandor L."/>
            <person name="Lipzen A."/>
            <person name="Clum A."/>
            <person name="Barry K."/>
            <person name="Grigoriev I.V."/>
            <person name="Martin F.M."/>
            <person name="Stajich J.E."/>
            <person name="Smith M.E."/>
            <person name="Bonito G."/>
            <person name="Spatafora J.W."/>
        </authorList>
    </citation>
    <scope>NUCLEOTIDE SEQUENCE [LARGE SCALE GENOMIC DNA]</scope>
    <source>
        <strain evidence="2 3">GMNB39</strain>
    </source>
</reference>
<dbReference type="InterPro" id="IPR004045">
    <property type="entry name" value="Glutathione_S-Trfase_N"/>
</dbReference>
<dbReference type="Gene3D" id="1.20.1050.10">
    <property type="match status" value="1"/>
</dbReference>
<dbReference type="SUPFAM" id="SSF52833">
    <property type="entry name" value="Thioredoxin-like"/>
    <property type="match status" value="1"/>
</dbReference>
<name>A0A433DD77_9FUNG</name>
<gene>
    <name evidence="2" type="ORF">BC936DRAFT_144030</name>
</gene>
<evidence type="ECO:0000259" key="1">
    <source>
        <dbReference type="PROSITE" id="PS50404"/>
    </source>
</evidence>
<keyword evidence="3" id="KW-1185">Reference proteome</keyword>
<dbReference type="AlphaFoldDB" id="A0A433DD77"/>
<protein>
    <recommendedName>
        <fullName evidence="1">GST N-terminal domain-containing protein</fullName>
    </recommendedName>
</protein>
<dbReference type="Pfam" id="PF22041">
    <property type="entry name" value="GST_C_7"/>
    <property type="match status" value="1"/>
</dbReference>
<accession>A0A433DD77</accession>
<dbReference type="InterPro" id="IPR054416">
    <property type="entry name" value="GST_UstS-like_C"/>
</dbReference>
<dbReference type="OrthoDB" id="4951845at2759"/>
<feature type="domain" description="GST N-terminal" evidence="1">
    <location>
        <begin position="8"/>
        <end position="92"/>
    </location>
</feature>
<sequence length="236" mass="27056">MSIQLYDLVGKDGILLHSGNTAKAKAVLNLKKLKFNTIPLTFVEIHREIPKICDQGQWPPKVPVIVDPKHDGAIWDSWKIAEYLDEAYPDTPSVFNNNKPLHLFFEKYVINHLYPHFTKLVMLDIYNLLDEPSAAYFRESREKYFGATLEKFCEDKESARSQLKVTLSPIHDALKFTGWISGENVGYSDFILAGGFMLMKMGNPIEFENSLLNAFEDDVFRSWWTKVEPYVSGNGN</sequence>
<dbReference type="Pfam" id="PF13409">
    <property type="entry name" value="GST_N_2"/>
    <property type="match status" value="1"/>
</dbReference>
<dbReference type="Gene3D" id="3.40.30.10">
    <property type="entry name" value="Glutaredoxin"/>
    <property type="match status" value="1"/>
</dbReference>
<organism evidence="2 3">
    <name type="scientific">Jimgerdemannia flammicorona</name>
    <dbReference type="NCBI Taxonomy" id="994334"/>
    <lineage>
        <taxon>Eukaryota</taxon>
        <taxon>Fungi</taxon>
        <taxon>Fungi incertae sedis</taxon>
        <taxon>Mucoromycota</taxon>
        <taxon>Mucoromycotina</taxon>
        <taxon>Endogonomycetes</taxon>
        <taxon>Endogonales</taxon>
        <taxon>Endogonaceae</taxon>
        <taxon>Jimgerdemannia</taxon>
    </lineage>
</organism>
<evidence type="ECO:0000313" key="3">
    <source>
        <dbReference type="Proteomes" id="UP000268093"/>
    </source>
</evidence>
<dbReference type="InterPro" id="IPR036249">
    <property type="entry name" value="Thioredoxin-like_sf"/>
</dbReference>
<evidence type="ECO:0000313" key="2">
    <source>
        <dbReference type="EMBL" id="RUP48765.1"/>
    </source>
</evidence>
<dbReference type="PROSITE" id="PS50404">
    <property type="entry name" value="GST_NTER"/>
    <property type="match status" value="1"/>
</dbReference>
<comment type="caution">
    <text evidence="2">The sequence shown here is derived from an EMBL/GenBank/DDBJ whole genome shotgun (WGS) entry which is preliminary data.</text>
</comment>
<dbReference type="Proteomes" id="UP000268093">
    <property type="component" value="Unassembled WGS sequence"/>
</dbReference>
<proteinExistence type="predicted"/>
<dbReference type="EMBL" id="RBNI01002994">
    <property type="protein sequence ID" value="RUP48765.1"/>
    <property type="molecule type" value="Genomic_DNA"/>
</dbReference>